<comment type="subcellular location">
    <subcellularLocation>
        <location evidence="1">Golgi apparatus membrane</location>
        <topology evidence="1">Single-pass type II membrane protein</topology>
    </subcellularLocation>
    <subcellularLocation>
        <location evidence="12">Golgi apparatus</location>
        <location evidence="12">Golgi stack membrane</location>
        <topology evidence="12">Single-pass type II membrane protein</topology>
    </subcellularLocation>
</comment>
<evidence type="ECO:0000259" key="14">
    <source>
        <dbReference type="Pfam" id="PF17039"/>
    </source>
</evidence>
<dbReference type="GO" id="GO:0032580">
    <property type="term" value="C:Golgi cisterna membrane"/>
    <property type="evidence" value="ECO:0007669"/>
    <property type="project" value="UniProtKB-SubCell"/>
</dbReference>
<name>A0A3M7P8J3_BRAPC</name>
<evidence type="ECO:0000256" key="10">
    <source>
        <dbReference type="ARBA" id="ARBA00023136"/>
    </source>
</evidence>
<evidence type="ECO:0000256" key="11">
    <source>
        <dbReference type="ARBA" id="ARBA00023180"/>
    </source>
</evidence>
<dbReference type="Gene3D" id="3.40.50.11660">
    <property type="entry name" value="Glycosyl transferase family 10, C-terminal domain"/>
    <property type="match status" value="1"/>
</dbReference>
<feature type="domain" description="Fucosyltransferase C-terminal" evidence="13">
    <location>
        <begin position="72"/>
        <end position="154"/>
    </location>
</feature>
<comment type="caution">
    <text evidence="15">The sequence shown here is derived from an EMBL/GenBank/DDBJ whole genome shotgun (WGS) entry which is preliminary data.</text>
</comment>
<protein>
    <recommendedName>
        <fullName evidence="12">Fucosyltransferase</fullName>
        <ecNumber evidence="12">2.4.1.-</ecNumber>
    </recommendedName>
</protein>
<dbReference type="Pfam" id="PF17039">
    <property type="entry name" value="Glyco_tran_10_N"/>
    <property type="match status" value="1"/>
</dbReference>
<dbReference type="STRING" id="10195.A0A3M7P8J3"/>
<dbReference type="AlphaFoldDB" id="A0A3M7P8J3"/>
<evidence type="ECO:0000256" key="2">
    <source>
        <dbReference type="ARBA" id="ARBA00004922"/>
    </source>
</evidence>
<gene>
    <name evidence="15" type="ORF">BpHYR1_044824</name>
</gene>
<evidence type="ECO:0000256" key="1">
    <source>
        <dbReference type="ARBA" id="ARBA00004323"/>
    </source>
</evidence>
<evidence type="ECO:0000256" key="4">
    <source>
        <dbReference type="ARBA" id="ARBA00022676"/>
    </source>
</evidence>
<keyword evidence="16" id="KW-1185">Reference proteome</keyword>
<evidence type="ECO:0000259" key="13">
    <source>
        <dbReference type="Pfam" id="PF00852"/>
    </source>
</evidence>
<sequence length="154" mass="17629">MINKADLVIVHMRDGISSIPLDRNQNQRWVFTLFESPVHSPNLKKFNGIFNLTATYRVDSDFPFFYTTNFLAGKTDFAAAVISNCGGTSKRLELIRELQKYVSVNVFGKCGKPCPNQFKNATLGDCKNILATEYKFYFAFENSVCKDYITEKFY</sequence>
<feature type="domain" description="Fucosyltransferase N-terminal" evidence="14">
    <location>
        <begin position="2"/>
        <end position="66"/>
    </location>
</feature>
<evidence type="ECO:0000256" key="7">
    <source>
        <dbReference type="ARBA" id="ARBA00022968"/>
    </source>
</evidence>
<dbReference type="OrthoDB" id="427096at2759"/>
<keyword evidence="7" id="KW-0735">Signal-anchor</keyword>
<keyword evidence="8" id="KW-1133">Transmembrane helix</keyword>
<reference evidence="15 16" key="1">
    <citation type="journal article" date="2018" name="Sci. Rep.">
        <title>Genomic signatures of local adaptation to the degree of environmental predictability in rotifers.</title>
        <authorList>
            <person name="Franch-Gras L."/>
            <person name="Hahn C."/>
            <person name="Garcia-Roger E.M."/>
            <person name="Carmona M.J."/>
            <person name="Serra M."/>
            <person name="Gomez A."/>
        </authorList>
    </citation>
    <scope>NUCLEOTIDE SEQUENCE [LARGE SCALE GENOMIC DNA]</scope>
    <source>
        <strain evidence="15">HYR1</strain>
    </source>
</reference>
<organism evidence="15 16">
    <name type="scientific">Brachionus plicatilis</name>
    <name type="common">Marine rotifer</name>
    <name type="synonym">Brachionus muelleri</name>
    <dbReference type="NCBI Taxonomy" id="10195"/>
    <lineage>
        <taxon>Eukaryota</taxon>
        <taxon>Metazoa</taxon>
        <taxon>Spiralia</taxon>
        <taxon>Gnathifera</taxon>
        <taxon>Rotifera</taxon>
        <taxon>Eurotatoria</taxon>
        <taxon>Monogononta</taxon>
        <taxon>Pseudotrocha</taxon>
        <taxon>Ploima</taxon>
        <taxon>Brachionidae</taxon>
        <taxon>Brachionus</taxon>
    </lineage>
</organism>
<dbReference type="EMBL" id="REGN01012448">
    <property type="protein sequence ID" value="RMZ95415.1"/>
    <property type="molecule type" value="Genomic_DNA"/>
</dbReference>
<proteinExistence type="inferred from homology"/>
<evidence type="ECO:0000313" key="15">
    <source>
        <dbReference type="EMBL" id="RMZ95415.1"/>
    </source>
</evidence>
<evidence type="ECO:0000313" key="16">
    <source>
        <dbReference type="Proteomes" id="UP000276133"/>
    </source>
</evidence>
<dbReference type="InterPro" id="IPR055270">
    <property type="entry name" value="Glyco_tran_10_C"/>
</dbReference>
<evidence type="ECO:0000256" key="6">
    <source>
        <dbReference type="ARBA" id="ARBA00022692"/>
    </source>
</evidence>
<dbReference type="SUPFAM" id="SSF53756">
    <property type="entry name" value="UDP-Glycosyltransferase/glycogen phosphorylase"/>
    <property type="match status" value="1"/>
</dbReference>
<evidence type="ECO:0000256" key="5">
    <source>
        <dbReference type="ARBA" id="ARBA00022679"/>
    </source>
</evidence>
<comment type="similarity">
    <text evidence="3 12">Belongs to the glycosyltransferase 10 family.</text>
</comment>
<dbReference type="EC" id="2.4.1.-" evidence="12"/>
<keyword evidence="5 12" id="KW-0808">Transferase</keyword>
<feature type="non-terminal residue" evidence="15">
    <location>
        <position position="154"/>
    </location>
</feature>
<dbReference type="GO" id="GO:0008417">
    <property type="term" value="F:fucosyltransferase activity"/>
    <property type="evidence" value="ECO:0007669"/>
    <property type="project" value="InterPro"/>
</dbReference>
<dbReference type="GO" id="GO:0000139">
    <property type="term" value="C:Golgi membrane"/>
    <property type="evidence" value="ECO:0007669"/>
    <property type="project" value="UniProtKB-SubCell"/>
</dbReference>
<keyword evidence="9 12" id="KW-0333">Golgi apparatus</keyword>
<dbReference type="Proteomes" id="UP000276133">
    <property type="component" value="Unassembled WGS sequence"/>
</dbReference>
<comment type="pathway">
    <text evidence="2">Protein modification; protein glycosylation.</text>
</comment>
<dbReference type="InterPro" id="IPR038577">
    <property type="entry name" value="GT10-like_C_sf"/>
</dbReference>
<keyword evidence="6 12" id="KW-0812">Transmembrane</keyword>
<evidence type="ECO:0000256" key="8">
    <source>
        <dbReference type="ARBA" id="ARBA00022989"/>
    </source>
</evidence>
<dbReference type="Pfam" id="PF00852">
    <property type="entry name" value="Glyco_transf_10"/>
    <property type="match status" value="1"/>
</dbReference>
<dbReference type="PANTHER" id="PTHR48438:SF1">
    <property type="entry name" value="ALPHA-(1,3)-FUCOSYLTRANSFERASE C-RELATED"/>
    <property type="match status" value="1"/>
</dbReference>
<evidence type="ECO:0000256" key="9">
    <source>
        <dbReference type="ARBA" id="ARBA00023034"/>
    </source>
</evidence>
<keyword evidence="4 12" id="KW-0328">Glycosyltransferase</keyword>
<dbReference type="InterPro" id="IPR031481">
    <property type="entry name" value="Glyco_tran_10_N"/>
</dbReference>
<accession>A0A3M7P8J3</accession>
<dbReference type="UniPathway" id="UPA00378"/>
<evidence type="ECO:0000256" key="3">
    <source>
        <dbReference type="ARBA" id="ARBA00008919"/>
    </source>
</evidence>
<dbReference type="PANTHER" id="PTHR48438">
    <property type="entry name" value="ALPHA-(1,3)-FUCOSYLTRANSFERASE C-RELATED"/>
    <property type="match status" value="1"/>
</dbReference>
<keyword evidence="11" id="KW-0325">Glycoprotein</keyword>
<evidence type="ECO:0000256" key="12">
    <source>
        <dbReference type="RuleBase" id="RU003832"/>
    </source>
</evidence>
<keyword evidence="10" id="KW-0472">Membrane</keyword>
<dbReference type="InterPro" id="IPR001503">
    <property type="entry name" value="Glyco_trans_10"/>
</dbReference>